<protein>
    <submittedName>
        <fullName evidence="1">DUF2258 domain-containing protein</fullName>
    </submittedName>
</protein>
<accession>A0A7C1HVY4</accession>
<dbReference type="Pfam" id="PF10015">
    <property type="entry name" value="ThermoDBP-RP_arch"/>
    <property type="match status" value="1"/>
</dbReference>
<dbReference type="EMBL" id="DSDY01000013">
    <property type="protein sequence ID" value="HDS10066.1"/>
    <property type="molecule type" value="Genomic_DNA"/>
</dbReference>
<dbReference type="InterPro" id="IPR017140">
    <property type="entry name" value="ThermoDBP-RPs_arc"/>
</dbReference>
<dbReference type="AlphaFoldDB" id="A0A7C1HVY4"/>
<name>A0A7C1HVY4_9CREN</name>
<evidence type="ECO:0000313" key="1">
    <source>
        <dbReference type="EMBL" id="HDS10066.1"/>
    </source>
</evidence>
<gene>
    <name evidence="1" type="ORF">ENO04_00350</name>
</gene>
<sequence>MPYELSSGLVIAGAYADKIRRTLFAQAKSINVSTDEVVRASAELNVVLYEILVNRLKIDKGDAVRIRIEYNVNDGKIEWLYGTLKIEAFKRINDEEVGKIVRETVAKAEELIKERLGRKQ</sequence>
<proteinExistence type="predicted"/>
<organism evidence="1">
    <name type="scientific">Fervidicoccus fontis</name>
    <dbReference type="NCBI Taxonomy" id="683846"/>
    <lineage>
        <taxon>Archaea</taxon>
        <taxon>Thermoproteota</taxon>
        <taxon>Thermoprotei</taxon>
        <taxon>Fervidicoccales</taxon>
        <taxon>Fervidicoccaceae</taxon>
        <taxon>Fervidicoccus</taxon>
    </lineage>
</organism>
<reference evidence="1" key="1">
    <citation type="journal article" date="2020" name="mSystems">
        <title>Genome- and Community-Level Interaction Insights into Carbon Utilization and Element Cycling Functions of Hydrothermarchaeota in Hydrothermal Sediment.</title>
        <authorList>
            <person name="Zhou Z."/>
            <person name="Liu Y."/>
            <person name="Xu W."/>
            <person name="Pan J."/>
            <person name="Luo Z.H."/>
            <person name="Li M."/>
        </authorList>
    </citation>
    <scope>NUCLEOTIDE SEQUENCE [LARGE SCALE GENOMIC DNA]</scope>
    <source>
        <strain evidence="1">SpSt-123</strain>
    </source>
</reference>
<comment type="caution">
    <text evidence="1">The sequence shown here is derived from an EMBL/GenBank/DDBJ whole genome shotgun (WGS) entry which is preliminary data.</text>
</comment>